<dbReference type="RefSeq" id="WP_201954050.1">
    <property type="nucleotide sequence ID" value="NZ_JAERRJ010000012.1"/>
</dbReference>
<name>A0ABS1MD76_9NOCA</name>
<keyword evidence="2" id="KW-1185">Reference proteome</keyword>
<gene>
    <name evidence="1" type="ORF">JK358_29375</name>
</gene>
<evidence type="ECO:0008006" key="3">
    <source>
        <dbReference type="Google" id="ProtNLM"/>
    </source>
</evidence>
<reference evidence="1 2" key="1">
    <citation type="submission" date="2021-01" db="EMBL/GenBank/DDBJ databases">
        <title>WGS of actinomycetes isolated from Thailand.</title>
        <authorList>
            <person name="Thawai C."/>
        </authorList>
    </citation>
    <scope>NUCLEOTIDE SEQUENCE [LARGE SCALE GENOMIC DNA]</scope>
    <source>
        <strain evidence="1 2">LPG 2</strain>
    </source>
</reference>
<evidence type="ECO:0000313" key="1">
    <source>
        <dbReference type="EMBL" id="MBL1078524.1"/>
    </source>
</evidence>
<dbReference type="SUPFAM" id="SSF55608">
    <property type="entry name" value="Homing endonucleases"/>
    <property type="match status" value="1"/>
</dbReference>
<dbReference type="InterPro" id="IPR027434">
    <property type="entry name" value="Homing_endonucl"/>
</dbReference>
<proteinExistence type="predicted"/>
<sequence length="263" mass="29135">MFELTSPEVSYMVGLFQTDGTHSGSTAGKGRLTLEISIRDADLLPRLQRHLPCCSSIGSRVRDTNFKTAYVSQRLNVYDQDVRAFFEQCGVPTGKKSAEIRPPAAIYSRPDYLRGIIDGDGSIGFTAQGYPFISLVTASPYIAQHFCAEVRAVCGVTRTARRNKRDSAFNIMVTNTSAVALARWCYPSGCLAMRRKRIAARAVLEWQPPHSGFGRQQTAWTPEEDAMLAGRSIKESAQLLGRTEQSVNLRRWRLRNSGALNGP</sequence>
<protein>
    <recommendedName>
        <fullName evidence="3">Homing endonuclease LAGLIDADG domain-containing protein</fullName>
    </recommendedName>
</protein>
<dbReference type="EMBL" id="JAERRJ010000012">
    <property type="protein sequence ID" value="MBL1078524.1"/>
    <property type="molecule type" value="Genomic_DNA"/>
</dbReference>
<organism evidence="1 2">
    <name type="scientific">Nocardia acididurans</name>
    <dbReference type="NCBI Taxonomy" id="2802282"/>
    <lineage>
        <taxon>Bacteria</taxon>
        <taxon>Bacillati</taxon>
        <taxon>Actinomycetota</taxon>
        <taxon>Actinomycetes</taxon>
        <taxon>Mycobacteriales</taxon>
        <taxon>Nocardiaceae</taxon>
        <taxon>Nocardia</taxon>
    </lineage>
</organism>
<evidence type="ECO:0000313" key="2">
    <source>
        <dbReference type="Proteomes" id="UP000602198"/>
    </source>
</evidence>
<dbReference type="Proteomes" id="UP000602198">
    <property type="component" value="Unassembled WGS sequence"/>
</dbReference>
<comment type="caution">
    <text evidence="1">The sequence shown here is derived from an EMBL/GenBank/DDBJ whole genome shotgun (WGS) entry which is preliminary data.</text>
</comment>
<accession>A0ABS1MD76</accession>
<dbReference type="Gene3D" id="3.10.28.10">
    <property type="entry name" value="Homing endonucleases"/>
    <property type="match status" value="1"/>
</dbReference>